<accession>A0ABW0CUQ8</accession>
<dbReference type="RefSeq" id="WP_380863564.1">
    <property type="nucleotide sequence ID" value="NZ_JBHSKM010000044.1"/>
</dbReference>
<gene>
    <name evidence="1" type="ORF">ACFPQ9_38005</name>
</gene>
<evidence type="ECO:0000313" key="1">
    <source>
        <dbReference type="EMBL" id="MFC5219635.1"/>
    </source>
</evidence>
<reference evidence="2" key="1">
    <citation type="journal article" date="2019" name="Int. J. Syst. Evol. Microbiol.">
        <title>The Global Catalogue of Microorganisms (GCM) 10K type strain sequencing project: providing services to taxonomists for standard genome sequencing and annotation.</title>
        <authorList>
            <consortium name="The Broad Institute Genomics Platform"/>
            <consortium name="The Broad Institute Genome Sequencing Center for Infectious Disease"/>
            <person name="Wu L."/>
            <person name="Ma J."/>
        </authorList>
    </citation>
    <scope>NUCLEOTIDE SEQUENCE [LARGE SCALE GENOMIC DNA]</scope>
    <source>
        <strain evidence="2">KCTC 42586</strain>
    </source>
</reference>
<evidence type="ECO:0008006" key="3">
    <source>
        <dbReference type="Google" id="ProtNLM"/>
    </source>
</evidence>
<dbReference type="EMBL" id="JBHSKM010000044">
    <property type="protein sequence ID" value="MFC5219635.1"/>
    <property type="molecule type" value="Genomic_DNA"/>
</dbReference>
<organism evidence="1 2">
    <name type="scientific">Streptomyces coerulescens</name>
    <dbReference type="NCBI Taxonomy" id="29304"/>
    <lineage>
        <taxon>Bacteria</taxon>
        <taxon>Bacillati</taxon>
        <taxon>Actinomycetota</taxon>
        <taxon>Actinomycetes</taxon>
        <taxon>Kitasatosporales</taxon>
        <taxon>Streptomycetaceae</taxon>
        <taxon>Streptomyces</taxon>
    </lineage>
</organism>
<dbReference type="Proteomes" id="UP001596263">
    <property type="component" value="Unassembled WGS sequence"/>
</dbReference>
<keyword evidence="2" id="KW-1185">Reference proteome</keyword>
<evidence type="ECO:0000313" key="2">
    <source>
        <dbReference type="Proteomes" id="UP001596263"/>
    </source>
</evidence>
<proteinExistence type="predicted"/>
<name>A0ABW0CUQ8_STRCD</name>
<protein>
    <recommendedName>
        <fullName evidence="3">DUF4034 domain-containing protein</fullName>
    </recommendedName>
</protein>
<sequence length="332" mass="37217">MTMWPRRRRPRPPRRLSPALDDGQLARTITHLAAQIAAQGNNLAEANDRGALTYPMEQALRDPGHDWDRRLHRLLVLSAMPEASVLAGQWRKRDHTNADALLLQVYADIHRARSSGAALDVEGTVSLCRRAAELVPADPAPWVALLSCQRMQRAPGKAVQPVWEAVKARDRWNREAHWQMLHYVSPEECGSNALTVRFLDSVTVAAPLGCPVTALGLAASLERYRRVLTAGGIPALTARRHWSQPQEIALVDQALKTWTQPGFLRHAAAFADLNLLAYVLMHATRPSEAWPVFEAISAVATSWPWELDGDPLQQIQKEHRRSFRARNRPTDR</sequence>
<comment type="caution">
    <text evidence="1">The sequence shown here is derived from an EMBL/GenBank/DDBJ whole genome shotgun (WGS) entry which is preliminary data.</text>
</comment>